<name>A0A364VEI4_9CORY</name>
<dbReference type="GO" id="GO:0005886">
    <property type="term" value="C:plasma membrane"/>
    <property type="evidence" value="ECO:0007669"/>
    <property type="project" value="UniProtKB-SubCell"/>
</dbReference>
<keyword evidence="8 11" id="KW-0472">Membrane</keyword>
<evidence type="ECO:0000256" key="5">
    <source>
        <dbReference type="ARBA" id="ARBA00022692"/>
    </source>
</evidence>
<evidence type="ECO:0000259" key="12">
    <source>
        <dbReference type="PROSITE" id="PS50850"/>
    </source>
</evidence>
<keyword evidence="7 11" id="KW-1133">Transmembrane helix</keyword>
<gene>
    <name evidence="13" type="ORF">CWC39_00095</name>
</gene>
<evidence type="ECO:0000256" key="2">
    <source>
        <dbReference type="ARBA" id="ARBA00008240"/>
    </source>
</evidence>
<dbReference type="InterPro" id="IPR051084">
    <property type="entry name" value="H+-coupled_symporters"/>
</dbReference>
<evidence type="ECO:0000313" key="14">
    <source>
        <dbReference type="Proteomes" id="UP000251047"/>
    </source>
</evidence>
<keyword evidence="6" id="KW-0769">Symport</keyword>
<feature type="transmembrane region" description="Helical" evidence="11">
    <location>
        <begin position="107"/>
        <end position="125"/>
    </location>
</feature>
<feature type="transmembrane region" description="Helical" evidence="11">
    <location>
        <begin position="349"/>
        <end position="374"/>
    </location>
</feature>
<accession>A0A364VEI4</accession>
<evidence type="ECO:0000313" key="13">
    <source>
        <dbReference type="EMBL" id="RAV35057.1"/>
    </source>
</evidence>
<dbReference type="GO" id="GO:0015293">
    <property type="term" value="F:symporter activity"/>
    <property type="evidence" value="ECO:0007669"/>
    <property type="project" value="UniProtKB-KW"/>
</dbReference>
<dbReference type="EMBL" id="PHQP01000001">
    <property type="protein sequence ID" value="RAV35057.1"/>
    <property type="molecule type" value="Genomic_DNA"/>
</dbReference>
<evidence type="ECO:0000256" key="7">
    <source>
        <dbReference type="ARBA" id="ARBA00022989"/>
    </source>
</evidence>
<dbReference type="PANTHER" id="PTHR43528:SF1">
    <property type="entry name" value="ALPHA-KETOGLUTARATE PERMEASE"/>
    <property type="match status" value="1"/>
</dbReference>
<evidence type="ECO:0000256" key="9">
    <source>
        <dbReference type="ARBA" id="ARBA00037295"/>
    </source>
</evidence>
<dbReference type="OrthoDB" id="8953821at2"/>
<evidence type="ECO:0000256" key="1">
    <source>
        <dbReference type="ARBA" id="ARBA00004651"/>
    </source>
</evidence>
<protein>
    <recommendedName>
        <fullName evidence="10">Putative proline/betaine transporter</fullName>
    </recommendedName>
</protein>
<comment type="subcellular location">
    <subcellularLocation>
        <location evidence="1">Cell membrane</location>
        <topology evidence="1">Multi-pass membrane protein</topology>
    </subcellularLocation>
</comment>
<dbReference type="RefSeq" id="WP_112768533.1">
    <property type="nucleotide sequence ID" value="NZ_CP063191.1"/>
</dbReference>
<evidence type="ECO:0000256" key="11">
    <source>
        <dbReference type="SAM" id="Phobius"/>
    </source>
</evidence>
<comment type="caution">
    <text evidence="13">The sequence shown here is derived from an EMBL/GenBank/DDBJ whole genome shotgun (WGS) entry which is preliminary data.</text>
</comment>
<dbReference type="Proteomes" id="UP000251047">
    <property type="component" value="Unassembled WGS sequence"/>
</dbReference>
<dbReference type="InterPro" id="IPR036259">
    <property type="entry name" value="MFS_trans_sf"/>
</dbReference>
<feature type="transmembrane region" description="Helical" evidence="11">
    <location>
        <begin position="258"/>
        <end position="276"/>
    </location>
</feature>
<dbReference type="SUPFAM" id="SSF103473">
    <property type="entry name" value="MFS general substrate transporter"/>
    <property type="match status" value="1"/>
</dbReference>
<dbReference type="InterPro" id="IPR011701">
    <property type="entry name" value="MFS"/>
</dbReference>
<dbReference type="AlphaFoldDB" id="A0A364VEI4"/>
<evidence type="ECO:0000256" key="6">
    <source>
        <dbReference type="ARBA" id="ARBA00022847"/>
    </source>
</evidence>
<dbReference type="PROSITE" id="PS50850">
    <property type="entry name" value="MFS"/>
    <property type="match status" value="1"/>
</dbReference>
<feature type="transmembrane region" description="Helical" evidence="11">
    <location>
        <begin position="324"/>
        <end position="343"/>
    </location>
</feature>
<feature type="transmembrane region" description="Helical" evidence="11">
    <location>
        <begin position="420"/>
        <end position="438"/>
    </location>
</feature>
<evidence type="ECO:0000256" key="3">
    <source>
        <dbReference type="ARBA" id="ARBA00022448"/>
    </source>
</evidence>
<dbReference type="Gene3D" id="1.20.1250.20">
    <property type="entry name" value="MFS general substrate transporter like domains"/>
    <property type="match status" value="2"/>
</dbReference>
<sequence>MSNPPHQPPTAVVSPALAGPVPLSPEVSAHDRRRAIESSFLGNFVEWFDYAVYGYLSSVIAQVFFPEDSGRTALVKTFGLFAISFLIRPLGAFVWGHIGDRYGRKTALSWSIMIMTGATFCIALLPSHATVGVLAPILLLLLRLIQGFSAAGEYAGASTLLTEYASNGKRGLFAAVVPASTASGLLLGSILATVLTSQLSEADVNSWGWRLPFLLAGPLGLVGLYIRKHLAETPQFEAAEKEIAHSVPLRDVLAEPKALVISLFVALLNAIGFYVILSYLPTYLTDELGQDRTHAFMASTIALLAYIGSVLLTGWLSDRVGRRTVMLVSSVAFVCTAIPAFLLLDKVGFVLLVLIEVFMGLVLALNDGVLPSFLSEQFSTKVRFTGFALTFNIANAVFGGTAPMVATLLIGWTGSKLAPAFYLMLAATITFVAVLRAAETNKEHLR</sequence>
<organism evidence="13 14">
    <name type="scientific">Corynebacterium heidelbergense</name>
    <dbReference type="NCBI Taxonomy" id="2055947"/>
    <lineage>
        <taxon>Bacteria</taxon>
        <taxon>Bacillati</taxon>
        <taxon>Actinomycetota</taxon>
        <taxon>Actinomycetes</taxon>
        <taxon>Mycobacteriales</taxon>
        <taxon>Corynebacteriaceae</taxon>
        <taxon>Corynebacterium</taxon>
    </lineage>
</organism>
<dbReference type="PANTHER" id="PTHR43528">
    <property type="entry name" value="ALPHA-KETOGLUTARATE PERMEASE"/>
    <property type="match status" value="1"/>
</dbReference>
<reference evidence="13 14" key="1">
    <citation type="journal article" date="2018" name="Syst. Appl. Microbiol.">
        <title>Corynebacterium heidelbergense sp. nov., isolated from the preen glands of Egyptian geese (Alopochen aegyptiacus).</title>
        <authorList>
            <person name="Braun M.S."/>
            <person name="Wang E."/>
            <person name="Zimmermann S."/>
            <person name="Wink M."/>
        </authorList>
    </citation>
    <scope>NUCLEOTIDE SEQUENCE [LARGE SCALE GENOMIC DNA]</scope>
    <source>
        <strain evidence="13 14">DSM 104638</strain>
    </source>
</reference>
<feature type="transmembrane region" description="Helical" evidence="11">
    <location>
        <begin position="207"/>
        <end position="226"/>
    </location>
</feature>
<keyword evidence="3" id="KW-0813">Transport</keyword>
<dbReference type="PROSITE" id="PS00216">
    <property type="entry name" value="SUGAR_TRANSPORT_1"/>
    <property type="match status" value="1"/>
</dbReference>
<keyword evidence="5 11" id="KW-0812">Transmembrane</keyword>
<feature type="transmembrane region" description="Helical" evidence="11">
    <location>
        <begin position="47"/>
        <end position="65"/>
    </location>
</feature>
<feature type="domain" description="Major facilitator superfamily (MFS) profile" evidence="12">
    <location>
        <begin position="35"/>
        <end position="442"/>
    </location>
</feature>
<dbReference type="FunFam" id="1.20.1250.20:FF:000001">
    <property type="entry name" value="Dicarboxylate MFS transporter"/>
    <property type="match status" value="1"/>
</dbReference>
<dbReference type="InterPro" id="IPR005829">
    <property type="entry name" value="Sugar_transporter_CS"/>
</dbReference>
<feature type="transmembrane region" description="Helical" evidence="11">
    <location>
        <begin position="386"/>
        <end position="414"/>
    </location>
</feature>
<dbReference type="InterPro" id="IPR020846">
    <property type="entry name" value="MFS_dom"/>
</dbReference>
<evidence type="ECO:0000256" key="8">
    <source>
        <dbReference type="ARBA" id="ARBA00023136"/>
    </source>
</evidence>
<proteinExistence type="inferred from homology"/>
<feature type="transmembrane region" description="Helical" evidence="11">
    <location>
        <begin position="131"/>
        <end position="151"/>
    </location>
</feature>
<comment type="similarity">
    <text evidence="2">Belongs to the major facilitator superfamily. Metabolite:H+ Symporter (MHS) family (TC 2.A.1.6) family.</text>
</comment>
<evidence type="ECO:0000256" key="4">
    <source>
        <dbReference type="ARBA" id="ARBA00022475"/>
    </source>
</evidence>
<dbReference type="Pfam" id="PF07690">
    <property type="entry name" value="MFS_1"/>
    <property type="match status" value="1"/>
</dbReference>
<feature type="transmembrane region" description="Helical" evidence="11">
    <location>
        <begin position="77"/>
        <end position="95"/>
    </location>
</feature>
<comment type="function">
    <text evidence="9">May be a proton symporter involved in the uptake of osmolytes such as proline and glycine betaine.</text>
</comment>
<feature type="transmembrane region" description="Helical" evidence="11">
    <location>
        <begin position="172"/>
        <end position="195"/>
    </location>
</feature>
<keyword evidence="4" id="KW-1003">Cell membrane</keyword>
<feature type="transmembrane region" description="Helical" evidence="11">
    <location>
        <begin position="296"/>
        <end position="317"/>
    </location>
</feature>
<evidence type="ECO:0000256" key="10">
    <source>
        <dbReference type="ARBA" id="ARBA00039918"/>
    </source>
</evidence>